<name>A0ABU6D9Y2_9BACL</name>
<keyword evidence="2" id="KW-1185">Reference proteome</keyword>
<dbReference type="EMBL" id="JAROBY010000014">
    <property type="protein sequence ID" value="MEB4793758.1"/>
    <property type="molecule type" value="Genomic_DNA"/>
</dbReference>
<comment type="caution">
    <text evidence="1">The sequence shown here is derived from an EMBL/GenBank/DDBJ whole genome shotgun (WGS) entry which is preliminary data.</text>
</comment>
<protein>
    <submittedName>
        <fullName evidence="1">Uncharacterized protein</fullName>
    </submittedName>
</protein>
<evidence type="ECO:0000313" key="2">
    <source>
        <dbReference type="Proteomes" id="UP001355653"/>
    </source>
</evidence>
<accession>A0ABU6D9Y2</accession>
<sequence>MKKKIRQIIVGEKEYVFVINKQYNQGVSEISLSISLKKLKNMTCSFHFCTWDDPITGSPLLVGITLRKIGTSDTENFNLHYPRIVKHFIQYGLENGWNVANRTVFNDGLEILSKFGYDVIPLKP</sequence>
<gene>
    <name evidence="1" type="ORF">P5G65_07620</name>
</gene>
<dbReference type="RefSeq" id="WP_127455760.1">
    <property type="nucleotide sequence ID" value="NZ_JAROBY010000014.1"/>
</dbReference>
<proteinExistence type="predicted"/>
<dbReference type="Proteomes" id="UP001355653">
    <property type="component" value="Unassembled WGS sequence"/>
</dbReference>
<reference evidence="1 2" key="1">
    <citation type="submission" date="2023-03" db="EMBL/GenBank/DDBJ databases">
        <title>Bacillus Genome Sequencing.</title>
        <authorList>
            <person name="Dunlap C."/>
        </authorList>
    </citation>
    <scope>NUCLEOTIDE SEQUENCE [LARGE SCALE GENOMIC DNA]</scope>
    <source>
        <strain evidence="1 2">NRS-1351</strain>
    </source>
</reference>
<evidence type="ECO:0000313" key="1">
    <source>
        <dbReference type="EMBL" id="MEB4793758.1"/>
    </source>
</evidence>
<organism evidence="1 2">
    <name type="scientific">Paenibacillus chondroitinus</name>
    <dbReference type="NCBI Taxonomy" id="59842"/>
    <lineage>
        <taxon>Bacteria</taxon>
        <taxon>Bacillati</taxon>
        <taxon>Bacillota</taxon>
        <taxon>Bacilli</taxon>
        <taxon>Bacillales</taxon>
        <taxon>Paenibacillaceae</taxon>
        <taxon>Paenibacillus</taxon>
    </lineage>
</organism>